<keyword evidence="21" id="KW-1185">Reference proteome</keyword>
<comment type="similarity">
    <text evidence="3">Belongs to the steroid 5-alpha reductase family.</text>
</comment>
<dbReference type="Gene3D" id="1.20.120.1630">
    <property type="match status" value="1"/>
</dbReference>
<evidence type="ECO:0000256" key="3">
    <source>
        <dbReference type="ARBA" id="ARBA00007742"/>
    </source>
</evidence>
<evidence type="ECO:0000256" key="18">
    <source>
        <dbReference type="SAM" id="Phobius"/>
    </source>
</evidence>
<keyword evidence="10 18" id="KW-1133">Transmembrane helix</keyword>
<keyword evidence="9" id="KW-0521">NADP</keyword>
<dbReference type="InterPro" id="IPR001104">
    <property type="entry name" value="3-oxo-5_a-steroid_4-DH_C"/>
</dbReference>
<comment type="subcellular location">
    <subcellularLocation>
        <location evidence="1">Endoplasmic reticulum membrane</location>
        <topology evidence="1">Multi-pass membrane protein</topology>
    </subcellularLocation>
</comment>
<comment type="function">
    <text evidence="16">Catalyzes the last of the four reactions of the long-chain fatty acids elongation cycle. This endoplasmic reticulum-bound enzymatic process, allows the addition of 2 carbons to the chain of long- and very long-chain fatty acids/VLCFAs per cycle. This enzyme reduces the trans-2,3-enoyl-CoA fatty acid intermediate to an acyl-CoA that can be further elongated by entering a new cycle of elongation. Thereby, it participates in the production of VLCFAs of different chain lengths that are involved in multiple biological processes as precursors of membrane lipids and lipid mediators.</text>
</comment>
<reference evidence="20" key="1">
    <citation type="submission" date="2022-07" db="EMBL/GenBank/DDBJ databases">
        <title>Draft genome sequence of Zalerion maritima ATCC 34329, a (micro)plastics degrading marine fungus.</title>
        <authorList>
            <person name="Paco A."/>
            <person name="Goncalves M.F.M."/>
            <person name="Rocha-Santos T.A.P."/>
            <person name="Alves A."/>
        </authorList>
    </citation>
    <scope>NUCLEOTIDE SEQUENCE</scope>
    <source>
        <strain evidence="20">ATCC 34329</strain>
    </source>
</reference>
<keyword evidence="8" id="KW-0276">Fatty acid metabolism</keyword>
<evidence type="ECO:0000256" key="5">
    <source>
        <dbReference type="ARBA" id="ARBA00022516"/>
    </source>
</evidence>
<dbReference type="GO" id="GO:0102758">
    <property type="term" value="F:very-long-chain enoyl-CoA reductase activity"/>
    <property type="evidence" value="ECO:0007669"/>
    <property type="project" value="UniProtKB-EC"/>
</dbReference>
<dbReference type="Proteomes" id="UP001201980">
    <property type="component" value="Unassembled WGS sequence"/>
</dbReference>
<dbReference type="EMBL" id="JAKWBI020000007">
    <property type="protein sequence ID" value="KAJ2906979.1"/>
    <property type="molecule type" value="Genomic_DNA"/>
</dbReference>
<organism evidence="20 21">
    <name type="scientific">Zalerion maritima</name>
    <dbReference type="NCBI Taxonomy" id="339359"/>
    <lineage>
        <taxon>Eukaryota</taxon>
        <taxon>Fungi</taxon>
        <taxon>Dikarya</taxon>
        <taxon>Ascomycota</taxon>
        <taxon>Pezizomycotina</taxon>
        <taxon>Sordariomycetes</taxon>
        <taxon>Lulworthiomycetidae</taxon>
        <taxon>Lulworthiales</taxon>
        <taxon>Lulworthiaceae</taxon>
        <taxon>Zalerion</taxon>
    </lineage>
</organism>
<evidence type="ECO:0000256" key="15">
    <source>
        <dbReference type="ARBA" id="ARBA00051495"/>
    </source>
</evidence>
<keyword evidence="13 18" id="KW-0472">Membrane</keyword>
<evidence type="ECO:0000256" key="12">
    <source>
        <dbReference type="ARBA" id="ARBA00023098"/>
    </source>
</evidence>
<name>A0AAD5WVD0_9PEZI</name>
<evidence type="ECO:0000256" key="8">
    <source>
        <dbReference type="ARBA" id="ARBA00022832"/>
    </source>
</evidence>
<dbReference type="EC" id="1.3.1.93" evidence="4"/>
<protein>
    <recommendedName>
        <fullName evidence="4">very-long-chain enoyl-CoA reductase</fullName>
        <ecNumber evidence="4">1.3.1.93</ecNumber>
    </recommendedName>
</protein>
<evidence type="ECO:0000313" key="20">
    <source>
        <dbReference type="EMBL" id="KAJ2906979.1"/>
    </source>
</evidence>
<dbReference type="Pfam" id="PF02544">
    <property type="entry name" value="Steroid_dh"/>
    <property type="match status" value="1"/>
</dbReference>
<evidence type="ECO:0000256" key="11">
    <source>
        <dbReference type="ARBA" id="ARBA00023002"/>
    </source>
</evidence>
<dbReference type="InterPro" id="IPR039357">
    <property type="entry name" value="SRD5A/TECR"/>
</dbReference>
<comment type="pathway">
    <text evidence="2">Lipid metabolism; fatty acid biosynthesis.</text>
</comment>
<feature type="region of interest" description="Disordered" evidence="17">
    <location>
        <begin position="1"/>
        <end position="30"/>
    </location>
</feature>
<gene>
    <name evidence="20" type="ORF">MKZ38_009842</name>
</gene>
<keyword evidence="12" id="KW-0443">Lipid metabolism</keyword>
<evidence type="ECO:0000259" key="19">
    <source>
        <dbReference type="Pfam" id="PF02544"/>
    </source>
</evidence>
<evidence type="ECO:0000256" key="4">
    <source>
        <dbReference type="ARBA" id="ARBA00012530"/>
    </source>
</evidence>
<evidence type="ECO:0000256" key="16">
    <source>
        <dbReference type="ARBA" id="ARBA00058640"/>
    </source>
</evidence>
<keyword evidence="7" id="KW-0256">Endoplasmic reticulum</keyword>
<evidence type="ECO:0000256" key="13">
    <source>
        <dbReference type="ARBA" id="ARBA00023136"/>
    </source>
</evidence>
<comment type="caution">
    <text evidence="20">The sequence shown here is derived from an EMBL/GenBank/DDBJ whole genome shotgun (WGS) entry which is preliminary data.</text>
</comment>
<dbReference type="PANTHER" id="PTHR10556:SF28">
    <property type="entry name" value="VERY-LONG-CHAIN ENOYL-COA REDUCTASE"/>
    <property type="match status" value="1"/>
</dbReference>
<keyword evidence="5" id="KW-0444">Lipid biosynthesis</keyword>
<evidence type="ECO:0000256" key="17">
    <source>
        <dbReference type="SAM" id="MobiDB-lite"/>
    </source>
</evidence>
<evidence type="ECO:0000256" key="6">
    <source>
        <dbReference type="ARBA" id="ARBA00022692"/>
    </source>
</evidence>
<dbReference type="FunFam" id="1.20.120.1630:FF:000010">
    <property type="entry name" value="Steroid alpha reductase family protein"/>
    <property type="match status" value="1"/>
</dbReference>
<evidence type="ECO:0000256" key="7">
    <source>
        <dbReference type="ARBA" id="ARBA00022824"/>
    </source>
</evidence>
<sequence>MANAIPQQQETSPACPPPLPDTPKKPIKKLPSDVEVPADATVEDVKVAVAGQARVGDFNRIGLFDPSTGKILKDRKAIVRELETVMKPGELLVKDLGPQIAWRTVFIIEYLGPILIHLGVVAARPFLYKGGSGPMSQTQILTFGMVIAHFVKRELETMFVHRFGASTMPAFNIFKNSAYYWLLSGVLVALFVYSPQSEAAVASNQLIDLAGFVVYMFSEISNAIVHLNLASLRPKGTTKKGIPTGYGFGLVTCPNYMFEVLGWIAVITVSRSWTVAVFTACGIWQMKQWAWQKEKAYRTQFGEKYKKHRYTMLPGLF</sequence>
<evidence type="ECO:0000256" key="9">
    <source>
        <dbReference type="ARBA" id="ARBA00022857"/>
    </source>
</evidence>
<evidence type="ECO:0000256" key="2">
    <source>
        <dbReference type="ARBA" id="ARBA00005194"/>
    </source>
</evidence>
<dbReference type="GO" id="GO:0005789">
    <property type="term" value="C:endoplasmic reticulum membrane"/>
    <property type="evidence" value="ECO:0007669"/>
    <property type="project" value="UniProtKB-SubCell"/>
</dbReference>
<keyword evidence="6 18" id="KW-0812">Transmembrane</keyword>
<proteinExistence type="inferred from homology"/>
<dbReference type="PANTHER" id="PTHR10556">
    <property type="entry name" value="3-OXO-5-ALPHA-STEROID 4-DEHYDROGENASE"/>
    <property type="match status" value="1"/>
</dbReference>
<accession>A0AAD5WVD0</accession>
<evidence type="ECO:0000256" key="10">
    <source>
        <dbReference type="ARBA" id="ARBA00022989"/>
    </source>
</evidence>
<feature type="transmembrane region" description="Helical" evidence="18">
    <location>
        <begin position="206"/>
        <end position="225"/>
    </location>
</feature>
<evidence type="ECO:0000256" key="14">
    <source>
        <dbReference type="ARBA" id="ARBA00023160"/>
    </source>
</evidence>
<evidence type="ECO:0000256" key="1">
    <source>
        <dbReference type="ARBA" id="ARBA00004477"/>
    </source>
</evidence>
<feature type="domain" description="3-oxo-5-alpha-steroid 4-dehydrogenase C-terminal" evidence="19">
    <location>
        <begin position="167"/>
        <end position="317"/>
    </location>
</feature>
<keyword evidence="11" id="KW-0560">Oxidoreductase</keyword>
<feature type="transmembrane region" description="Helical" evidence="18">
    <location>
        <begin position="178"/>
        <end position="194"/>
    </location>
</feature>
<evidence type="ECO:0000313" key="21">
    <source>
        <dbReference type="Proteomes" id="UP001201980"/>
    </source>
</evidence>
<dbReference type="AlphaFoldDB" id="A0AAD5WVD0"/>
<dbReference type="PROSITE" id="PS50244">
    <property type="entry name" value="S5A_REDUCTASE"/>
    <property type="match status" value="1"/>
</dbReference>
<feature type="compositionally biased region" description="Polar residues" evidence="17">
    <location>
        <begin position="1"/>
        <end position="12"/>
    </location>
</feature>
<keyword evidence="14" id="KW-0275">Fatty acid biosynthesis</keyword>
<comment type="catalytic activity">
    <reaction evidence="15">
        <text>a very-long-chain 2,3-saturated fatty acyl-CoA + NADP(+) = a very-long-chain (2E)-enoyl-CoA + NADPH + H(+)</text>
        <dbReference type="Rhea" id="RHEA:14473"/>
        <dbReference type="ChEBI" id="CHEBI:15378"/>
        <dbReference type="ChEBI" id="CHEBI:57783"/>
        <dbReference type="ChEBI" id="CHEBI:58349"/>
        <dbReference type="ChEBI" id="CHEBI:83724"/>
        <dbReference type="ChEBI" id="CHEBI:83728"/>
        <dbReference type="EC" id="1.3.1.93"/>
    </reaction>
</comment>
<dbReference type="GO" id="GO:0042761">
    <property type="term" value="P:very long-chain fatty acid biosynthetic process"/>
    <property type="evidence" value="ECO:0007669"/>
    <property type="project" value="TreeGrafter"/>
</dbReference>